<dbReference type="InterPro" id="IPR050643">
    <property type="entry name" value="Periplasmic_pilus_chap"/>
</dbReference>
<evidence type="ECO:0000256" key="3">
    <source>
        <dbReference type="ARBA" id="ARBA00022729"/>
    </source>
</evidence>
<dbReference type="PANTHER" id="PTHR30251:SF25">
    <property type="entry name" value="FIMBRIAE CHAPARONE"/>
    <property type="match status" value="1"/>
</dbReference>
<reference evidence="8 9" key="1">
    <citation type="submission" date="2016-07" db="EMBL/GenBank/DDBJ databases">
        <title>Genome analysis of Burkholderia fungorum ES3-20.</title>
        <authorList>
            <person name="Xu D."/>
            <person name="Yao R."/>
            <person name="Zheng S."/>
        </authorList>
    </citation>
    <scope>NUCLEOTIDE SEQUENCE [LARGE SCALE GENOMIC DNA]</scope>
    <source>
        <strain evidence="8 9">ES3-20</strain>
    </source>
</reference>
<comment type="subcellular location">
    <subcellularLocation>
        <location evidence="1">Periplasm</location>
    </subcellularLocation>
</comment>
<organism evidence="8 9">
    <name type="scientific">Paraburkholderia fungorum</name>
    <dbReference type="NCBI Taxonomy" id="134537"/>
    <lineage>
        <taxon>Bacteria</taxon>
        <taxon>Pseudomonadati</taxon>
        <taxon>Pseudomonadota</taxon>
        <taxon>Betaproteobacteria</taxon>
        <taxon>Burkholderiales</taxon>
        <taxon>Burkholderiaceae</taxon>
        <taxon>Paraburkholderia</taxon>
    </lineage>
</organism>
<evidence type="ECO:0000313" key="9">
    <source>
        <dbReference type="Proteomes" id="UP000283709"/>
    </source>
</evidence>
<dbReference type="PANTHER" id="PTHR30251">
    <property type="entry name" value="PILUS ASSEMBLY CHAPERONE"/>
    <property type="match status" value="1"/>
</dbReference>
<feature type="domain" description="Pili assembly chaperone C-terminal" evidence="7">
    <location>
        <begin position="161"/>
        <end position="222"/>
    </location>
</feature>
<keyword evidence="5" id="KW-0143">Chaperone</keyword>
<accession>A0A3R7HRX9</accession>
<dbReference type="Proteomes" id="UP000283709">
    <property type="component" value="Unassembled WGS sequence"/>
</dbReference>
<dbReference type="Pfam" id="PF02753">
    <property type="entry name" value="PapD_C"/>
    <property type="match status" value="1"/>
</dbReference>
<dbReference type="Gene3D" id="2.60.40.10">
    <property type="entry name" value="Immunoglobulins"/>
    <property type="match status" value="2"/>
</dbReference>
<keyword evidence="3" id="KW-0732">Signal</keyword>
<evidence type="ECO:0000259" key="6">
    <source>
        <dbReference type="Pfam" id="PF00345"/>
    </source>
</evidence>
<name>A0A3R7HRX9_9BURK</name>
<dbReference type="PRINTS" id="PR00969">
    <property type="entry name" value="CHAPERONPILI"/>
</dbReference>
<dbReference type="InterPro" id="IPR001829">
    <property type="entry name" value="Pili_assmbl_chaperone_bac"/>
</dbReference>
<keyword evidence="4" id="KW-0574">Periplasm</keyword>
<dbReference type="InterPro" id="IPR016147">
    <property type="entry name" value="Pili_assmbl_chaperone_N"/>
</dbReference>
<comment type="caution">
    <text evidence="8">The sequence shown here is derived from an EMBL/GenBank/DDBJ whole genome shotgun (WGS) entry which is preliminary data.</text>
</comment>
<evidence type="ECO:0000313" key="8">
    <source>
        <dbReference type="EMBL" id="RKF49812.1"/>
    </source>
</evidence>
<gene>
    <name evidence="8" type="ORF">BCY88_16675</name>
</gene>
<sequence>MIGTSAEAGVVMHGTRVIYPAEQNFVTVRLANQDKAPHLVQTWVDDGKGAPAEDAAGAPFVVMPPLFRIAAEGQQSVRVMFSPNAELPTDRESLYWFNFLQIPPDDRAEQKEGTARIAISFLNQVKLLYRPPGIKGAVGDLPDHLEFRLNRVGKGWQITAKNPTGFYATFQDSARIRSGAEALPIDFGGEVTLAPFSSITWRVASEKTTIASPTIEFSLIDDSSNLRSVRRPVETLR</sequence>
<evidence type="ECO:0000256" key="2">
    <source>
        <dbReference type="ARBA" id="ARBA00007399"/>
    </source>
</evidence>
<dbReference type="InterPro" id="IPR036316">
    <property type="entry name" value="Pili_assmbl_chap_C_dom_sf"/>
</dbReference>
<dbReference type="InterPro" id="IPR013783">
    <property type="entry name" value="Ig-like_fold"/>
</dbReference>
<protein>
    <recommendedName>
        <fullName evidence="10">Molecular chaperone</fullName>
    </recommendedName>
</protein>
<dbReference type="GO" id="GO:0071555">
    <property type="term" value="P:cell wall organization"/>
    <property type="evidence" value="ECO:0007669"/>
    <property type="project" value="InterPro"/>
</dbReference>
<evidence type="ECO:0000256" key="5">
    <source>
        <dbReference type="ARBA" id="ARBA00023186"/>
    </source>
</evidence>
<evidence type="ECO:0000259" key="7">
    <source>
        <dbReference type="Pfam" id="PF02753"/>
    </source>
</evidence>
<evidence type="ECO:0008006" key="10">
    <source>
        <dbReference type="Google" id="ProtNLM"/>
    </source>
</evidence>
<evidence type="ECO:0000256" key="4">
    <source>
        <dbReference type="ARBA" id="ARBA00022764"/>
    </source>
</evidence>
<dbReference type="Pfam" id="PF00345">
    <property type="entry name" value="PapD_N"/>
    <property type="match status" value="1"/>
</dbReference>
<feature type="domain" description="Pili assembly chaperone N-terminal" evidence="6">
    <location>
        <begin position="9"/>
        <end position="134"/>
    </location>
</feature>
<dbReference type="EMBL" id="MCAS01000003">
    <property type="protein sequence ID" value="RKF49812.1"/>
    <property type="molecule type" value="Genomic_DNA"/>
</dbReference>
<dbReference type="InterPro" id="IPR016148">
    <property type="entry name" value="Pili_assmbl_chaperone_C"/>
</dbReference>
<comment type="similarity">
    <text evidence="2">Belongs to the periplasmic pilus chaperone family.</text>
</comment>
<proteinExistence type="inferred from homology"/>
<dbReference type="SUPFAM" id="SSF49354">
    <property type="entry name" value="PapD-like"/>
    <property type="match status" value="1"/>
</dbReference>
<dbReference type="GO" id="GO:0030288">
    <property type="term" value="C:outer membrane-bounded periplasmic space"/>
    <property type="evidence" value="ECO:0007669"/>
    <property type="project" value="InterPro"/>
</dbReference>
<dbReference type="InterPro" id="IPR008962">
    <property type="entry name" value="PapD-like_sf"/>
</dbReference>
<dbReference type="AlphaFoldDB" id="A0A3R7HRX9"/>
<dbReference type="SUPFAM" id="SSF49584">
    <property type="entry name" value="Periplasmic chaperone C-domain"/>
    <property type="match status" value="1"/>
</dbReference>
<evidence type="ECO:0000256" key="1">
    <source>
        <dbReference type="ARBA" id="ARBA00004418"/>
    </source>
</evidence>